<dbReference type="CDD" id="cd00082">
    <property type="entry name" value="HisKA"/>
    <property type="match status" value="1"/>
</dbReference>
<feature type="domain" description="PAC" evidence="16">
    <location>
        <begin position="425"/>
        <end position="477"/>
    </location>
</feature>
<evidence type="ECO:0000256" key="4">
    <source>
        <dbReference type="ARBA" id="ARBA00022553"/>
    </source>
</evidence>
<evidence type="ECO:0000313" key="17">
    <source>
        <dbReference type="EMBL" id="MEP1061980.1"/>
    </source>
</evidence>
<dbReference type="InterPro" id="IPR011006">
    <property type="entry name" value="CheY-like_superfamily"/>
</dbReference>
<dbReference type="SMART" id="SM00086">
    <property type="entry name" value="PAC"/>
    <property type="match status" value="4"/>
</dbReference>
<feature type="modified residue" description="4-aspartylphosphate" evidence="10">
    <location>
        <position position="1347"/>
    </location>
</feature>
<dbReference type="SUPFAM" id="SSF47384">
    <property type="entry name" value="Homodimeric domain of signal transducing histidine kinase"/>
    <property type="match status" value="1"/>
</dbReference>
<dbReference type="Gene3D" id="3.30.450.40">
    <property type="match status" value="3"/>
</dbReference>
<dbReference type="InterPro" id="IPR005467">
    <property type="entry name" value="His_kinase_dom"/>
</dbReference>
<keyword evidence="4 10" id="KW-0597">Phosphoprotein</keyword>
<dbReference type="InterPro" id="IPR036890">
    <property type="entry name" value="HATPase_C_sf"/>
</dbReference>
<dbReference type="InterPro" id="IPR003661">
    <property type="entry name" value="HisK_dim/P_dom"/>
</dbReference>
<evidence type="ECO:0000256" key="6">
    <source>
        <dbReference type="ARBA" id="ARBA00022741"/>
    </source>
</evidence>
<dbReference type="Pfam" id="PF00989">
    <property type="entry name" value="PAS"/>
    <property type="match status" value="2"/>
</dbReference>
<dbReference type="NCBIfam" id="TIGR00229">
    <property type="entry name" value="sensory_box"/>
    <property type="match status" value="4"/>
</dbReference>
<evidence type="ECO:0000256" key="3">
    <source>
        <dbReference type="ARBA" id="ARBA00012438"/>
    </source>
</evidence>
<reference evidence="17 18" key="1">
    <citation type="submission" date="2022-04" db="EMBL/GenBank/DDBJ databases">
        <title>Positive selection, recombination, and allopatry shape intraspecific diversity of widespread and dominant cyanobacteria.</title>
        <authorList>
            <person name="Wei J."/>
            <person name="Shu W."/>
            <person name="Hu C."/>
        </authorList>
    </citation>
    <scope>NUCLEOTIDE SEQUENCE [LARGE SCALE GENOMIC DNA]</scope>
    <source>
        <strain evidence="17 18">AS-A4</strain>
    </source>
</reference>
<evidence type="ECO:0000259" key="15">
    <source>
        <dbReference type="PROSITE" id="PS50112"/>
    </source>
</evidence>
<keyword evidence="5" id="KW-0808">Transferase</keyword>
<dbReference type="Pfam" id="PF00072">
    <property type="entry name" value="Response_reg"/>
    <property type="match status" value="1"/>
</dbReference>
<dbReference type="PROSITE" id="PS50113">
    <property type="entry name" value="PAC"/>
    <property type="match status" value="3"/>
</dbReference>
<dbReference type="InterPro" id="IPR000700">
    <property type="entry name" value="PAS-assoc_C"/>
</dbReference>
<feature type="domain" description="PAC" evidence="16">
    <location>
        <begin position="985"/>
        <end position="1039"/>
    </location>
</feature>
<comment type="similarity">
    <text evidence="2">In the N-terminal section; belongs to the phytochrome family.</text>
</comment>
<gene>
    <name evidence="17" type="ORF">NDI38_26760</name>
</gene>
<dbReference type="PROSITE" id="PS50112">
    <property type="entry name" value="PAS"/>
    <property type="match status" value="4"/>
</dbReference>
<dbReference type="Gene3D" id="3.30.450.20">
    <property type="entry name" value="PAS domain"/>
    <property type="match status" value="4"/>
</dbReference>
<dbReference type="Pfam" id="PF01590">
    <property type="entry name" value="GAF"/>
    <property type="match status" value="2"/>
</dbReference>
<dbReference type="Pfam" id="PF13426">
    <property type="entry name" value="PAS_9"/>
    <property type="match status" value="1"/>
</dbReference>
<feature type="domain" description="PAS" evidence="15">
    <location>
        <begin position="352"/>
        <end position="422"/>
    </location>
</feature>
<evidence type="ECO:0000256" key="2">
    <source>
        <dbReference type="ARBA" id="ARBA00006402"/>
    </source>
</evidence>
<dbReference type="RefSeq" id="WP_190448463.1">
    <property type="nucleotide sequence ID" value="NZ_JAMPLM010000049.1"/>
</dbReference>
<dbReference type="PRINTS" id="PR00344">
    <property type="entry name" value="BCTRLSENSOR"/>
</dbReference>
<keyword evidence="11" id="KW-0175">Coiled coil</keyword>
<dbReference type="InterPro" id="IPR003018">
    <property type="entry name" value="GAF"/>
</dbReference>
<dbReference type="InterPro" id="IPR029016">
    <property type="entry name" value="GAF-like_dom_sf"/>
</dbReference>
<evidence type="ECO:0000259" key="12">
    <source>
        <dbReference type="PROSITE" id="PS50046"/>
    </source>
</evidence>
<evidence type="ECO:0000256" key="11">
    <source>
        <dbReference type="SAM" id="Coils"/>
    </source>
</evidence>
<dbReference type="InterPro" id="IPR000014">
    <property type="entry name" value="PAS"/>
</dbReference>
<dbReference type="CDD" id="cd00156">
    <property type="entry name" value="REC"/>
    <property type="match status" value="1"/>
</dbReference>
<dbReference type="SMART" id="SM00388">
    <property type="entry name" value="HisKA"/>
    <property type="match status" value="1"/>
</dbReference>
<dbReference type="PROSITE" id="PS50110">
    <property type="entry name" value="RESPONSE_REGULATORY"/>
    <property type="match status" value="1"/>
</dbReference>
<protein>
    <recommendedName>
        <fullName evidence="3">histidine kinase</fullName>
        <ecNumber evidence="3">2.7.13.3</ecNumber>
    </recommendedName>
</protein>
<dbReference type="Gene3D" id="3.40.50.2300">
    <property type="match status" value="1"/>
</dbReference>
<dbReference type="Gene3D" id="1.10.287.130">
    <property type="match status" value="1"/>
</dbReference>
<keyword evidence="9" id="KW-0902">Two-component regulatory system</keyword>
<feature type="domain" description="Response regulatory" evidence="14">
    <location>
        <begin position="1296"/>
        <end position="1410"/>
    </location>
</feature>
<dbReference type="InterPro" id="IPR013767">
    <property type="entry name" value="PAS_fold"/>
</dbReference>
<dbReference type="PROSITE" id="PS50109">
    <property type="entry name" value="HIS_KIN"/>
    <property type="match status" value="1"/>
</dbReference>
<dbReference type="CDD" id="cd00130">
    <property type="entry name" value="PAS"/>
    <property type="match status" value="4"/>
</dbReference>
<accession>A0ABV0KUN0</accession>
<dbReference type="InterPro" id="IPR036097">
    <property type="entry name" value="HisK_dim/P_sf"/>
</dbReference>
<dbReference type="InterPro" id="IPR013656">
    <property type="entry name" value="PAS_4"/>
</dbReference>
<dbReference type="SMART" id="SM00387">
    <property type="entry name" value="HATPase_c"/>
    <property type="match status" value="1"/>
</dbReference>
<feature type="domain" description="PAS" evidence="15">
    <location>
        <begin position="915"/>
        <end position="969"/>
    </location>
</feature>
<evidence type="ECO:0000259" key="16">
    <source>
        <dbReference type="PROSITE" id="PS50113"/>
    </source>
</evidence>
<dbReference type="SUPFAM" id="SSF55781">
    <property type="entry name" value="GAF domain-like"/>
    <property type="match status" value="3"/>
</dbReference>
<evidence type="ECO:0000256" key="5">
    <source>
        <dbReference type="ARBA" id="ARBA00022679"/>
    </source>
</evidence>
<dbReference type="SMART" id="SM00091">
    <property type="entry name" value="PAS"/>
    <property type="match status" value="4"/>
</dbReference>
<evidence type="ECO:0000256" key="10">
    <source>
        <dbReference type="PROSITE-ProRule" id="PRU00169"/>
    </source>
</evidence>
<dbReference type="PROSITE" id="PS50046">
    <property type="entry name" value="PHYTOCHROME_2"/>
    <property type="match status" value="1"/>
</dbReference>
<dbReference type="SUPFAM" id="SSF55785">
    <property type="entry name" value="PYP-like sensor domain (PAS domain)"/>
    <property type="match status" value="4"/>
</dbReference>
<evidence type="ECO:0000256" key="7">
    <source>
        <dbReference type="ARBA" id="ARBA00022777"/>
    </source>
</evidence>
<dbReference type="Gene3D" id="3.30.565.10">
    <property type="entry name" value="Histidine kinase-like ATPase, C-terminal domain"/>
    <property type="match status" value="1"/>
</dbReference>
<proteinExistence type="inferred from homology"/>
<feature type="coiled-coil region" evidence="11">
    <location>
        <begin position="589"/>
        <end position="616"/>
    </location>
</feature>
<dbReference type="InterPro" id="IPR016132">
    <property type="entry name" value="Phyto_chromo_attachment"/>
</dbReference>
<feature type="domain" description="Histidine kinase" evidence="13">
    <location>
        <begin position="1052"/>
        <end position="1277"/>
    </location>
</feature>
<evidence type="ECO:0000313" key="18">
    <source>
        <dbReference type="Proteomes" id="UP001476950"/>
    </source>
</evidence>
<dbReference type="SUPFAM" id="SSF52172">
    <property type="entry name" value="CheY-like"/>
    <property type="match status" value="1"/>
</dbReference>
<keyword evidence="8" id="KW-0067">ATP-binding</keyword>
<sequence>MRAPVIEGEVARLEALHQYKILDTDPETEFDNLTRLAAQICQTPIALVSLVDRDRQWFKAKEGLTVSETHRDLAFCTHAILHEEPFIVEDALEDERFATNPLVTGEPHIRFYAGVPLITPSGYPLGTLCVLDHVPRQLSTQQIKHLESLSRQTINLLELRRNLAARQRIESLLVDQQRVLEMIATGADLTKVLNTLILAIEQKSNGMLGSILLLDSQGTHLRHGTAPSLPKAYFQVADGLPIGANNGSCGRAAFLGEPVVVSDIASDPLWAEHRDFVLSYNLRACWSTPILSSTSQVLGTFALYYQEPRSPNTSDQELIAMAVHLAGIAIERQQYEEKLRQDIEQRQQAEVTTARLAAIVESSEDAIISKTLEGIVTSWNASATRIFGYAAEEIIGQSIRLLVSDDRLEEESEILNRLQRGERIEPFETVRKQKDGTPIQISLSVSPIKDAGGKIIGASKIARDITKHRQAEETLQQSLKDLADIKFALDQSSIVAITDAQGTISYVNDKFCEISQYARGELIGQSHRLINSSYHPKSFFQQMWATISNGQVWQGEIQNRAKDGTLYWVDTTIIPFLNAKGKPYHYVSIRNDITRRKQAETALRESEERLHFVLQNMSVMLDAFHADGTLAIWNRECERVTGYSAEEVVGNSSAMKLLYPDTAYLHRQMNHWEQCGSDYRDWEWDITCKDGSVKTIAWSSLSDRFPIPGWASWGVGIDVTERKLAEKALRQQTEQERLLLGIANRVRQSLNLDEILHTTVSEVRQFLQTDRVLIYRFEPDWSGTVAVESVSSEWAPTLSTKIQDCCFQEASRRLIFEQGHIQANADIYHAGLTPCHIELLSQFQVRANLAVPILQNNQLWGLLIAHHCSEPRQWHIVEINLLEQLATQVAIAIHQSSLYQQAQTELAERQQAEQKIREQAHLLDVATDAILVHGLDYCVTYWNKGAEQLYGWAAEEVAQKSVKQLLYRELPVNEPDIYRAVLAKGEWQGELHQWTKDEKEVIVESRWTLIRGESGHHKAILIVNTDITQKKQLERQFLRAQRMESIGTLASGIAHDLNNLLAPILLAIPLLERQLREPFNPKSQQWLDIIDSSTRRGANLVKQVLSFARGIEGERSLLEIKHLIGEVKQIAEETFPKSVTLSINVPRDLWAVCGDATQLHQILMNLSLNARDAMVHGGILQITAQNIELTPESAQLHLDAQAGPYVKVSVSDTGSGISADIIDRIFDPFFTTKEMGKGTGLGLSTVMIIVKSHSGFITVDSQVDQGTEFQVYLPAIRDQEVAEASGQDLLAGHGEVILLVDDENAIRQVTQASLEGYGYQVLTACDGIKAVAQFVQQKDTIDLVLVDLMMPSMDGSATIQALRTINSQIKVIAISGLSTSSQLAEAIQVQHCLTKPFSTQDLLTAVHQALNA</sequence>
<comment type="caution">
    <text evidence="17">The sequence shown here is derived from an EMBL/GenBank/DDBJ whole genome shotgun (WGS) entry which is preliminary data.</text>
</comment>
<evidence type="ECO:0000259" key="13">
    <source>
        <dbReference type="PROSITE" id="PS50109"/>
    </source>
</evidence>
<feature type="domain" description="Phytochrome chromophore attachment site" evidence="12">
    <location>
        <begin position="751"/>
        <end position="888"/>
    </location>
</feature>
<comment type="catalytic activity">
    <reaction evidence="1">
        <text>ATP + protein L-histidine = ADP + protein N-phospho-L-histidine.</text>
        <dbReference type="EC" id="2.7.13.3"/>
    </reaction>
</comment>
<dbReference type="PANTHER" id="PTHR43065">
    <property type="entry name" value="SENSOR HISTIDINE KINASE"/>
    <property type="match status" value="1"/>
</dbReference>
<dbReference type="InterPro" id="IPR001789">
    <property type="entry name" value="Sig_transdc_resp-reg_receiver"/>
</dbReference>
<dbReference type="Pfam" id="PF02518">
    <property type="entry name" value="HATPase_c"/>
    <property type="match status" value="1"/>
</dbReference>
<dbReference type="InterPro" id="IPR003594">
    <property type="entry name" value="HATPase_dom"/>
</dbReference>
<name>A0ABV0KUN0_9CYAN</name>
<feature type="domain" description="PAS" evidence="15">
    <location>
        <begin position="481"/>
        <end position="538"/>
    </location>
</feature>
<keyword evidence="7" id="KW-0418">Kinase</keyword>
<dbReference type="EC" id="2.7.13.3" evidence="3"/>
<dbReference type="Pfam" id="PF00512">
    <property type="entry name" value="HisKA"/>
    <property type="match status" value="1"/>
</dbReference>
<dbReference type="InterPro" id="IPR004358">
    <property type="entry name" value="Sig_transdc_His_kin-like_C"/>
</dbReference>
<dbReference type="SMART" id="SM00065">
    <property type="entry name" value="GAF"/>
    <property type="match status" value="3"/>
</dbReference>
<organism evidence="17 18">
    <name type="scientific">Stenomitos frigidus AS-A4</name>
    <dbReference type="NCBI Taxonomy" id="2933935"/>
    <lineage>
        <taxon>Bacteria</taxon>
        <taxon>Bacillati</taxon>
        <taxon>Cyanobacteriota</taxon>
        <taxon>Cyanophyceae</taxon>
        <taxon>Leptolyngbyales</taxon>
        <taxon>Leptolyngbyaceae</taxon>
        <taxon>Stenomitos</taxon>
    </lineage>
</organism>
<dbReference type="SUPFAM" id="SSF55874">
    <property type="entry name" value="ATPase domain of HSP90 chaperone/DNA topoisomerase II/histidine kinase"/>
    <property type="match status" value="1"/>
</dbReference>
<feature type="domain" description="PAC" evidence="16">
    <location>
        <begin position="553"/>
        <end position="605"/>
    </location>
</feature>
<evidence type="ECO:0000256" key="9">
    <source>
        <dbReference type="ARBA" id="ARBA00023012"/>
    </source>
</evidence>
<dbReference type="Proteomes" id="UP001476950">
    <property type="component" value="Unassembled WGS sequence"/>
</dbReference>
<dbReference type="InterPro" id="IPR035965">
    <property type="entry name" value="PAS-like_dom_sf"/>
</dbReference>
<dbReference type="Pfam" id="PF13185">
    <property type="entry name" value="GAF_2"/>
    <property type="match status" value="1"/>
</dbReference>
<evidence type="ECO:0000256" key="8">
    <source>
        <dbReference type="ARBA" id="ARBA00022840"/>
    </source>
</evidence>
<evidence type="ECO:0000256" key="1">
    <source>
        <dbReference type="ARBA" id="ARBA00000085"/>
    </source>
</evidence>
<keyword evidence="6" id="KW-0547">Nucleotide-binding</keyword>
<dbReference type="Pfam" id="PF08448">
    <property type="entry name" value="PAS_4"/>
    <property type="match status" value="1"/>
</dbReference>
<keyword evidence="18" id="KW-1185">Reference proteome</keyword>
<evidence type="ECO:0000259" key="14">
    <source>
        <dbReference type="PROSITE" id="PS50110"/>
    </source>
</evidence>
<dbReference type="InterPro" id="IPR001610">
    <property type="entry name" value="PAC"/>
</dbReference>
<dbReference type="PANTHER" id="PTHR43065:SF46">
    <property type="entry name" value="C4-DICARBOXYLATE TRANSPORT SENSOR PROTEIN DCTB"/>
    <property type="match status" value="1"/>
</dbReference>
<feature type="domain" description="PAS" evidence="15">
    <location>
        <begin position="606"/>
        <end position="661"/>
    </location>
</feature>
<dbReference type="SMART" id="SM00448">
    <property type="entry name" value="REC"/>
    <property type="match status" value="1"/>
</dbReference>
<dbReference type="EMBL" id="JAMPLM010000049">
    <property type="protein sequence ID" value="MEP1061980.1"/>
    <property type="molecule type" value="Genomic_DNA"/>
</dbReference>